<evidence type="ECO:0000256" key="7">
    <source>
        <dbReference type="SAM" id="Coils"/>
    </source>
</evidence>
<keyword evidence="6" id="KW-0539">Nucleus</keyword>
<dbReference type="GO" id="GO:0003677">
    <property type="term" value="F:DNA binding"/>
    <property type="evidence" value="ECO:0007669"/>
    <property type="project" value="UniProtKB-KW"/>
</dbReference>
<comment type="subcellular location">
    <subcellularLocation>
        <location evidence="1">Membrane</location>
        <topology evidence="1">Single-pass membrane protein</topology>
    </subcellularLocation>
</comment>
<feature type="domain" description="BZIP" evidence="9">
    <location>
        <begin position="338"/>
        <end position="401"/>
    </location>
</feature>
<evidence type="ECO:0000256" key="3">
    <source>
        <dbReference type="ARBA" id="ARBA00023015"/>
    </source>
</evidence>
<dbReference type="SMART" id="SM00338">
    <property type="entry name" value="BRLZ"/>
    <property type="match status" value="1"/>
</dbReference>
<evidence type="ECO:0000313" key="11">
    <source>
        <dbReference type="Proteomes" id="UP001608902"/>
    </source>
</evidence>
<evidence type="ECO:0000313" key="10">
    <source>
        <dbReference type="EMBL" id="MFH4980698.1"/>
    </source>
</evidence>
<dbReference type="InterPro" id="IPR051882">
    <property type="entry name" value="ATF_bZIP_TF"/>
</dbReference>
<accession>A0ABD6EUH9</accession>
<name>A0ABD6EUH9_9BILA</name>
<comment type="similarity">
    <text evidence="2">Belongs to the bZIP family. ATF subfamily.</text>
</comment>
<dbReference type="Gene3D" id="1.20.5.170">
    <property type="match status" value="1"/>
</dbReference>
<comment type="caution">
    <text evidence="10">The sequence shown here is derived from an EMBL/GenBank/DDBJ whole genome shotgun (WGS) entry which is preliminary data.</text>
</comment>
<dbReference type="GO" id="GO:0016020">
    <property type="term" value="C:membrane"/>
    <property type="evidence" value="ECO:0007669"/>
    <property type="project" value="UniProtKB-SubCell"/>
</dbReference>
<dbReference type="PANTHER" id="PTHR46164">
    <property type="entry name" value="ATF6, ISOFORM C"/>
    <property type="match status" value="1"/>
</dbReference>
<keyword evidence="3" id="KW-0805">Transcription regulation</keyword>
<evidence type="ECO:0000256" key="4">
    <source>
        <dbReference type="ARBA" id="ARBA00023125"/>
    </source>
</evidence>
<keyword evidence="4" id="KW-0238">DNA-binding</keyword>
<evidence type="ECO:0000256" key="1">
    <source>
        <dbReference type="ARBA" id="ARBA00004167"/>
    </source>
</evidence>
<dbReference type="PROSITE" id="PS50217">
    <property type="entry name" value="BZIP"/>
    <property type="match status" value="1"/>
</dbReference>
<keyword evidence="7" id="KW-0175">Coiled coil</keyword>
<keyword evidence="11" id="KW-1185">Reference proteome</keyword>
<sequence>MKDILEDDTVHRQNNYALKVEGDISFPSTFEPMSNVNNIFSSDDPLGTLMEEYGIDGDLFTDNLDCFNQDEMKSENRVKFYAVPSSSQSSPSCSSDSGNHSPTSSTSEAVLFSDPWLGSVDSCQSHVHVESNQHKNSFSLECAKMEQCREPSFQNDTSLCPEFEGKPSNRILRENLPITLQSAGSNLQSKTSTNFASVPLEKVTNNYRYPQQSVIYILPQKQKPVNNIALKTNIYQTKSSNVGLSSQTNEQLGKDSIRSIASRSHPYPEIRPKVMKHKLISQPAVVPVIPASAVQLQAVPVIPIIQNRIRVLSNTDVLSPSSPSVYRDKAETPVDEFVRKREDRKIRNRASAQLSRIKKRNEVEEMKQKLMDDAKMIERLRSENEALKKQVFTLQNENETFRRLLSGSRARTAAGACLAVFIVMLTIGSGPLYSVSKPGLLVSERPSSLAYGEENSYNGMYMNVNGPSRALLSVDYDSAENSDRLLRPDNHSSRDKNSISIRMKRASPQKNNSSNNISGCDEAKKLYMNTSETIRLNNDLSNWIYRHEGFSFLGLQRIFRVPPQKLCFVPPNSSVLIANKRKQFPHRSARDKKEEAGRLATHKRLWQHIDMISSTPRPFTDHESDSARSLRQRNILKKKELNKLMKPLELVDLKLKYIELSRAVKQRNDTLYVVTMKDYYLLPATNRKSTVRPRLSLILPSLYHNGTLPNQVPMIRIDCEIIATGFLDLPEALLPIFYNQSYYN</sequence>
<evidence type="ECO:0000256" key="6">
    <source>
        <dbReference type="ARBA" id="ARBA00023242"/>
    </source>
</evidence>
<feature type="compositionally biased region" description="Low complexity" evidence="8">
    <location>
        <begin position="84"/>
        <end position="102"/>
    </location>
</feature>
<protein>
    <recommendedName>
        <fullName evidence="9">BZIP domain-containing protein</fullName>
    </recommendedName>
</protein>
<feature type="region of interest" description="Disordered" evidence="8">
    <location>
        <begin position="84"/>
        <end position="107"/>
    </location>
</feature>
<feature type="region of interest" description="Disordered" evidence="8">
    <location>
        <begin position="482"/>
        <end position="519"/>
    </location>
</feature>
<dbReference type="AlphaFoldDB" id="A0ABD6EUH9"/>
<dbReference type="EMBL" id="JBGFUD010005948">
    <property type="protein sequence ID" value="MFH4980698.1"/>
    <property type="molecule type" value="Genomic_DNA"/>
</dbReference>
<evidence type="ECO:0000256" key="8">
    <source>
        <dbReference type="SAM" id="MobiDB-lite"/>
    </source>
</evidence>
<feature type="compositionally biased region" description="Polar residues" evidence="8">
    <location>
        <begin position="508"/>
        <end position="518"/>
    </location>
</feature>
<evidence type="ECO:0000256" key="5">
    <source>
        <dbReference type="ARBA" id="ARBA00023163"/>
    </source>
</evidence>
<dbReference type="InterPro" id="IPR004827">
    <property type="entry name" value="bZIP"/>
</dbReference>
<feature type="coiled-coil region" evidence="7">
    <location>
        <begin position="360"/>
        <end position="404"/>
    </location>
</feature>
<dbReference type="InterPro" id="IPR046347">
    <property type="entry name" value="bZIP_sf"/>
</dbReference>
<organism evidence="10 11">
    <name type="scientific">Gnathostoma spinigerum</name>
    <dbReference type="NCBI Taxonomy" id="75299"/>
    <lineage>
        <taxon>Eukaryota</taxon>
        <taxon>Metazoa</taxon>
        <taxon>Ecdysozoa</taxon>
        <taxon>Nematoda</taxon>
        <taxon>Chromadorea</taxon>
        <taxon>Rhabditida</taxon>
        <taxon>Spirurina</taxon>
        <taxon>Gnathostomatomorpha</taxon>
        <taxon>Gnathostomatoidea</taxon>
        <taxon>Gnathostomatidae</taxon>
        <taxon>Gnathostoma</taxon>
    </lineage>
</organism>
<evidence type="ECO:0000259" key="9">
    <source>
        <dbReference type="PROSITE" id="PS50217"/>
    </source>
</evidence>
<dbReference type="CDD" id="cd14686">
    <property type="entry name" value="bZIP"/>
    <property type="match status" value="1"/>
</dbReference>
<keyword evidence="5" id="KW-0804">Transcription</keyword>
<dbReference type="Proteomes" id="UP001608902">
    <property type="component" value="Unassembled WGS sequence"/>
</dbReference>
<evidence type="ECO:0000256" key="2">
    <source>
        <dbReference type="ARBA" id="ARBA00009050"/>
    </source>
</evidence>
<proteinExistence type="inferred from homology"/>
<feature type="compositionally biased region" description="Basic and acidic residues" evidence="8">
    <location>
        <begin position="482"/>
        <end position="497"/>
    </location>
</feature>
<reference evidence="10 11" key="1">
    <citation type="submission" date="2024-08" db="EMBL/GenBank/DDBJ databases">
        <title>Gnathostoma spinigerum genome.</title>
        <authorList>
            <person name="Gonzalez-Bertolin B."/>
            <person name="Monzon S."/>
            <person name="Zaballos A."/>
            <person name="Jimenez P."/>
            <person name="Dekumyoy P."/>
            <person name="Varona S."/>
            <person name="Cuesta I."/>
            <person name="Sumanam S."/>
            <person name="Adisakwattana P."/>
            <person name="Gasser R.B."/>
            <person name="Hernandez-Gonzalez A."/>
            <person name="Young N.D."/>
            <person name="Perteguer M.J."/>
        </authorList>
    </citation>
    <scope>NUCLEOTIDE SEQUENCE [LARGE SCALE GENOMIC DNA]</scope>
    <source>
        <strain evidence="10">AL3</strain>
        <tissue evidence="10">Liver</tissue>
    </source>
</reference>
<gene>
    <name evidence="10" type="ORF">AB6A40_007407</name>
</gene>
<dbReference type="PANTHER" id="PTHR46164:SF3">
    <property type="entry name" value="ATF6, ISOFORM C"/>
    <property type="match status" value="1"/>
</dbReference>
<dbReference type="SUPFAM" id="SSF57959">
    <property type="entry name" value="Leucine zipper domain"/>
    <property type="match status" value="1"/>
</dbReference>